<evidence type="ECO:0000256" key="9">
    <source>
        <dbReference type="ARBA" id="ARBA00038669"/>
    </source>
</evidence>
<accession>E0SSU3</accession>
<keyword evidence="3" id="KW-1003">Cell membrane</keyword>
<dbReference type="EC" id="7.2.2.11" evidence="10"/>
<dbReference type="SUPFAM" id="SSF52540">
    <property type="entry name" value="P-loop containing nucleoside triphosphate hydrolases"/>
    <property type="match status" value="1"/>
</dbReference>
<evidence type="ECO:0000256" key="11">
    <source>
        <dbReference type="ARBA" id="ARBA00044143"/>
    </source>
</evidence>
<name>E0SSU3_IGNAA</name>
<evidence type="ECO:0000256" key="10">
    <source>
        <dbReference type="ARBA" id="ARBA00039098"/>
    </source>
</evidence>
<dbReference type="GO" id="GO:0016887">
    <property type="term" value="F:ATP hydrolysis activity"/>
    <property type="evidence" value="ECO:0007669"/>
    <property type="project" value="InterPro"/>
</dbReference>
<dbReference type="AlphaFoldDB" id="E0SSU3"/>
<evidence type="ECO:0000256" key="3">
    <source>
        <dbReference type="ARBA" id="ARBA00022475"/>
    </source>
</evidence>
<keyword evidence="2" id="KW-0813">Transport</keyword>
<dbReference type="Proteomes" id="UP000001304">
    <property type="component" value="Chromosome"/>
</dbReference>
<keyword evidence="7" id="KW-0406">Ion transport</keyword>
<dbReference type="EMBL" id="CP002098">
    <property type="protein sequence ID" value="ADM27493.1"/>
    <property type="molecule type" value="Genomic_DNA"/>
</dbReference>
<evidence type="ECO:0000256" key="1">
    <source>
        <dbReference type="ARBA" id="ARBA00004202"/>
    </source>
</evidence>
<proteinExistence type="predicted"/>
<dbReference type="HOGENOM" id="CLU_000604_1_23_2"/>
<dbReference type="GO" id="GO:0015413">
    <property type="term" value="F:ABC-type nickel transporter activity"/>
    <property type="evidence" value="ECO:0007669"/>
    <property type="project" value="UniProtKB-EC"/>
</dbReference>
<dbReference type="InterPro" id="IPR027417">
    <property type="entry name" value="P-loop_NTPase"/>
</dbReference>
<dbReference type="GO" id="GO:0005886">
    <property type="term" value="C:plasma membrane"/>
    <property type="evidence" value="ECO:0007669"/>
    <property type="project" value="UniProtKB-SubCell"/>
</dbReference>
<evidence type="ECO:0000256" key="6">
    <source>
        <dbReference type="ARBA" id="ARBA00022967"/>
    </source>
</evidence>
<evidence type="ECO:0000256" key="4">
    <source>
        <dbReference type="ARBA" id="ARBA00022741"/>
    </source>
</evidence>
<dbReference type="CDD" id="cd03257">
    <property type="entry name" value="ABC_NikE_OppD_transporters"/>
    <property type="match status" value="1"/>
</dbReference>
<dbReference type="PROSITE" id="PS50893">
    <property type="entry name" value="ABC_TRANSPORTER_2"/>
    <property type="match status" value="1"/>
</dbReference>
<dbReference type="InterPro" id="IPR003439">
    <property type="entry name" value="ABC_transporter-like_ATP-bd"/>
</dbReference>
<dbReference type="Pfam" id="PF00005">
    <property type="entry name" value="ABC_tran"/>
    <property type="match status" value="1"/>
</dbReference>
<protein>
    <recommendedName>
        <fullName evidence="11">Nickel import system ATP-binding protein NikD</fullName>
        <ecNumber evidence="10">7.2.2.11</ecNumber>
    </recommendedName>
</protein>
<keyword evidence="6" id="KW-1278">Translocase</keyword>
<dbReference type="NCBIfam" id="TIGR01727">
    <property type="entry name" value="oligo_HPY"/>
    <property type="match status" value="1"/>
</dbReference>
<keyword evidence="15" id="KW-1185">Reference proteome</keyword>
<evidence type="ECO:0000256" key="7">
    <source>
        <dbReference type="ARBA" id="ARBA00023065"/>
    </source>
</evidence>
<keyword evidence="4" id="KW-0547">Nucleotide-binding</keyword>
<dbReference type="PANTHER" id="PTHR43297:SF13">
    <property type="entry name" value="NICKEL ABC TRANSPORTER, ATP-BINDING PROTEIN"/>
    <property type="match status" value="1"/>
</dbReference>
<keyword evidence="5" id="KW-0067">ATP-binding</keyword>
<evidence type="ECO:0000256" key="2">
    <source>
        <dbReference type="ARBA" id="ARBA00022448"/>
    </source>
</evidence>
<reference evidence="14 15" key="1">
    <citation type="journal article" date="2010" name="Stand. Genomic Sci.">
        <title>Complete genome sequence of Ignisphaera aggregans type strain (AQ1.S1).</title>
        <authorList>
            <person name="Goker M."/>
            <person name="Held B."/>
            <person name="Lapidus A."/>
            <person name="Nolan M."/>
            <person name="Spring S."/>
            <person name="Yasawong M."/>
            <person name="Lucas S."/>
            <person name="Glavina Del Rio T."/>
            <person name="Tice H."/>
            <person name="Cheng J.F."/>
            <person name="Goodwin L."/>
            <person name="Tapia R."/>
            <person name="Pitluck S."/>
            <person name="Liolios K."/>
            <person name="Ivanova N."/>
            <person name="Mavromatis K."/>
            <person name="Mikhailova N."/>
            <person name="Pati A."/>
            <person name="Chen A."/>
            <person name="Palaniappan K."/>
            <person name="Brambilla E."/>
            <person name="Land M."/>
            <person name="Hauser L."/>
            <person name="Chang Y.J."/>
            <person name="Jeffries C.D."/>
            <person name="Brettin T."/>
            <person name="Detter J.C."/>
            <person name="Han C."/>
            <person name="Rohde M."/>
            <person name="Sikorski J."/>
            <person name="Woyke T."/>
            <person name="Bristow J."/>
            <person name="Eisen J.A."/>
            <person name="Markowitz V."/>
            <person name="Hugenholtz P."/>
            <person name="Kyrpides N.C."/>
            <person name="Klenk H.P."/>
        </authorList>
    </citation>
    <scope>NUCLEOTIDE SEQUENCE [LARGE SCALE GENOMIC DNA]</scope>
    <source>
        <strain evidence="15">DSM 17230 / JCM 13409 / AQ1.S1</strain>
    </source>
</reference>
<dbReference type="GO" id="GO:0015833">
    <property type="term" value="P:peptide transport"/>
    <property type="evidence" value="ECO:0007669"/>
    <property type="project" value="InterPro"/>
</dbReference>
<keyword evidence="8" id="KW-0472">Membrane</keyword>
<feature type="domain" description="ABC transporter" evidence="13">
    <location>
        <begin position="7"/>
        <end position="254"/>
    </location>
</feature>
<comment type="subcellular location">
    <subcellularLocation>
        <location evidence="1">Cell membrane</location>
        <topology evidence="1">Peripheral membrane protein</topology>
    </subcellularLocation>
</comment>
<sequence>MSQQNVLNVVDLTVYYYTKRGVIHAVEDVSLTADKMDFVAIVGESGSGKSTLVYALLNLVPPPGRIVKGSIFVDGIDILRLSGDKLRRARGSLISMVFQDPFTTLDPIRRVGDQIAEVLIEHGISKDEAYARVGEVLESVGLSRNIANAYPHQLSGGQRQRVSIAAAIALNPRVLVADEPTTALDVIVQKQIMDLIDRIRLSTGMSIILITHDIALAVERATKIVVMYAGKIVEYGSKQSIIEEPLHPYTQALLASVPDIESGKWPKSIPGTPPDLRNPPTGCRFHPRCPYSSDLCRIKQPDLVGYGKNHYVSCWLYIRK</sequence>
<evidence type="ECO:0000259" key="13">
    <source>
        <dbReference type="PROSITE" id="PS50893"/>
    </source>
</evidence>
<organism evidence="14 15">
    <name type="scientific">Ignisphaera aggregans (strain DSM 17230 / JCM 13409 / AQ1.S1)</name>
    <dbReference type="NCBI Taxonomy" id="583356"/>
    <lineage>
        <taxon>Archaea</taxon>
        <taxon>Thermoproteota</taxon>
        <taxon>Thermoprotei</taxon>
        <taxon>Desulfurococcales</taxon>
        <taxon>Desulfurococcaceae</taxon>
        <taxon>Ignisphaera</taxon>
    </lineage>
</organism>
<gene>
    <name evidence="14" type="ordered locus">Igag_0661</name>
</gene>
<dbReference type="BioCyc" id="IAGG583356:GHAH-659-MONOMER"/>
<dbReference type="Pfam" id="PF08352">
    <property type="entry name" value="oligo_HPY"/>
    <property type="match status" value="1"/>
</dbReference>
<evidence type="ECO:0000313" key="15">
    <source>
        <dbReference type="Proteomes" id="UP000001304"/>
    </source>
</evidence>
<dbReference type="STRING" id="583356.Igag_0661"/>
<evidence type="ECO:0000256" key="5">
    <source>
        <dbReference type="ARBA" id="ARBA00022840"/>
    </source>
</evidence>
<dbReference type="PANTHER" id="PTHR43297">
    <property type="entry name" value="OLIGOPEPTIDE TRANSPORT ATP-BINDING PROTEIN APPD"/>
    <property type="match status" value="1"/>
</dbReference>
<dbReference type="GO" id="GO:0005524">
    <property type="term" value="F:ATP binding"/>
    <property type="evidence" value="ECO:0007669"/>
    <property type="project" value="UniProtKB-KW"/>
</dbReference>
<evidence type="ECO:0000256" key="12">
    <source>
        <dbReference type="ARBA" id="ARBA00048610"/>
    </source>
</evidence>
<dbReference type="KEGG" id="iag:Igag_0661"/>
<dbReference type="InterPro" id="IPR013563">
    <property type="entry name" value="Oligopep_ABC_C"/>
</dbReference>
<dbReference type="InterPro" id="IPR003593">
    <property type="entry name" value="AAA+_ATPase"/>
</dbReference>
<dbReference type="InterPro" id="IPR017871">
    <property type="entry name" value="ABC_transporter-like_CS"/>
</dbReference>
<dbReference type="SMART" id="SM00382">
    <property type="entry name" value="AAA"/>
    <property type="match status" value="1"/>
</dbReference>
<dbReference type="InterPro" id="IPR050388">
    <property type="entry name" value="ABC_Ni/Peptide_Import"/>
</dbReference>
<comment type="subunit">
    <text evidence="9">The complex is composed of two ATP-binding proteins (NikD and NikE), two transmembrane proteins (NikB and NikC) and a solute-binding protein (NikA).</text>
</comment>
<dbReference type="PROSITE" id="PS00211">
    <property type="entry name" value="ABC_TRANSPORTER_1"/>
    <property type="match status" value="1"/>
</dbReference>
<dbReference type="FunFam" id="3.40.50.300:FF:000016">
    <property type="entry name" value="Oligopeptide ABC transporter ATP-binding component"/>
    <property type="match status" value="1"/>
</dbReference>
<evidence type="ECO:0000256" key="8">
    <source>
        <dbReference type="ARBA" id="ARBA00023136"/>
    </source>
</evidence>
<dbReference type="Gene3D" id="3.40.50.300">
    <property type="entry name" value="P-loop containing nucleotide triphosphate hydrolases"/>
    <property type="match status" value="1"/>
</dbReference>
<evidence type="ECO:0000313" key="14">
    <source>
        <dbReference type="EMBL" id="ADM27493.1"/>
    </source>
</evidence>
<comment type="catalytic activity">
    <reaction evidence="12">
        <text>Ni(2+)(out) + ATP + H2O = Ni(2+)(in) + ADP + phosphate + H(+)</text>
        <dbReference type="Rhea" id="RHEA:15557"/>
        <dbReference type="ChEBI" id="CHEBI:15377"/>
        <dbReference type="ChEBI" id="CHEBI:15378"/>
        <dbReference type="ChEBI" id="CHEBI:30616"/>
        <dbReference type="ChEBI" id="CHEBI:43474"/>
        <dbReference type="ChEBI" id="CHEBI:49786"/>
        <dbReference type="ChEBI" id="CHEBI:456216"/>
        <dbReference type="EC" id="7.2.2.11"/>
    </reaction>
    <physiologicalReaction direction="left-to-right" evidence="12">
        <dbReference type="Rhea" id="RHEA:15558"/>
    </physiologicalReaction>
</comment>